<keyword evidence="5 9" id="KW-0521">NADP</keyword>
<keyword evidence="13" id="KW-1185">Reference proteome</keyword>
<gene>
    <name evidence="9" type="primary">gdh</name>
    <name evidence="12" type="ORF">SAMN04488556_3938</name>
</gene>
<dbReference type="GO" id="GO:0005536">
    <property type="term" value="F:D-glucose binding"/>
    <property type="evidence" value="ECO:0007669"/>
    <property type="project" value="UniProtKB-UniRule"/>
</dbReference>
<evidence type="ECO:0000256" key="4">
    <source>
        <dbReference type="ARBA" id="ARBA00022833"/>
    </source>
</evidence>
<dbReference type="SUPFAM" id="SSF51735">
    <property type="entry name" value="NAD(P)-binding Rossmann-fold domains"/>
    <property type="match status" value="1"/>
</dbReference>
<dbReference type="InterPro" id="IPR031640">
    <property type="entry name" value="Glu_dehyd_C"/>
</dbReference>
<evidence type="ECO:0000256" key="1">
    <source>
        <dbReference type="ARBA" id="ARBA00001947"/>
    </source>
</evidence>
<dbReference type="GO" id="GO:0019595">
    <property type="term" value="P:non-phosphorylated glucose catabolic process"/>
    <property type="evidence" value="ECO:0007669"/>
    <property type="project" value="UniProtKB-UniRule"/>
</dbReference>
<dbReference type="Pfam" id="PF08240">
    <property type="entry name" value="ADH_N"/>
    <property type="match status" value="1"/>
</dbReference>
<organism evidence="12 13">
    <name type="scientific">Halostagnicola kamekurae</name>
    <dbReference type="NCBI Taxonomy" id="619731"/>
    <lineage>
        <taxon>Archaea</taxon>
        <taxon>Methanobacteriati</taxon>
        <taxon>Methanobacteriota</taxon>
        <taxon>Stenosarchaea group</taxon>
        <taxon>Halobacteria</taxon>
        <taxon>Halobacteriales</taxon>
        <taxon>Natrialbaceae</taxon>
        <taxon>Halostagnicola</taxon>
    </lineage>
</organism>
<comment type="similarity">
    <text evidence="9">Belongs to the zinc-containing alcohol dehydrogenase family. Glucose 1-dehydrogenase subfamily.</text>
</comment>
<feature type="binding site" evidence="9">
    <location>
        <begin position="181"/>
        <end position="184"/>
    </location>
    <ligand>
        <name>NADP(+)</name>
        <dbReference type="ChEBI" id="CHEBI:58349"/>
    </ligand>
</feature>
<dbReference type="Gene3D" id="3.40.50.720">
    <property type="entry name" value="NAD(P)-binding Rossmann-like Domain"/>
    <property type="match status" value="1"/>
</dbReference>
<dbReference type="Proteomes" id="UP000199199">
    <property type="component" value="Unassembled WGS sequence"/>
</dbReference>
<dbReference type="PANTHER" id="PTHR43189:SF2">
    <property type="entry name" value="GLUCOSE 1-DEHYDROGENASE"/>
    <property type="match status" value="1"/>
</dbReference>
<dbReference type="SUPFAM" id="SSF50129">
    <property type="entry name" value="GroES-like"/>
    <property type="match status" value="1"/>
</dbReference>
<keyword evidence="3 9" id="KW-0547">Nucleotide-binding</keyword>
<evidence type="ECO:0000256" key="3">
    <source>
        <dbReference type="ARBA" id="ARBA00022741"/>
    </source>
</evidence>
<dbReference type="CDD" id="cd08230">
    <property type="entry name" value="glucose_DH"/>
    <property type="match status" value="1"/>
</dbReference>
<dbReference type="InterPro" id="IPR013154">
    <property type="entry name" value="ADH-like_N"/>
</dbReference>
<feature type="binding site" evidence="9">
    <location>
        <begin position="301"/>
        <end position="303"/>
    </location>
    <ligand>
        <name>NADP(+)</name>
        <dbReference type="ChEBI" id="CHEBI:58349"/>
    </ligand>
</feature>
<dbReference type="EC" id="1.1.1.47" evidence="9"/>
<evidence type="ECO:0000313" key="12">
    <source>
        <dbReference type="EMBL" id="SFT01705.1"/>
    </source>
</evidence>
<dbReference type="GO" id="GO:0047935">
    <property type="term" value="F:glucose 1-dehydrogenase (NADP+) activity"/>
    <property type="evidence" value="ECO:0007669"/>
    <property type="project" value="RHEA"/>
</dbReference>
<feature type="domain" description="Glucose dehydrogenase C-terminal" evidence="11">
    <location>
        <begin position="143"/>
        <end position="354"/>
    </location>
</feature>
<protein>
    <recommendedName>
        <fullName evidence="9">Glucose 1-dehydrogenase</fullName>
        <shortName evidence="9">GDH</shortName>
        <shortName evidence="9">GlcDH</shortName>
        <ecNumber evidence="9">1.1.1.47</ecNumber>
    </recommendedName>
</protein>
<comment type="catalytic activity">
    <reaction evidence="9">
        <text>D-glucose + NAD(+) = D-glucono-1,5-lactone + NADH + H(+)</text>
        <dbReference type="Rhea" id="RHEA:14293"/>
        <dbReference type="ChEBI" id="CHEBI:4167"/>
        <dbReference type="ChEBI" id="CHEBI:15378"/>
        <dbReference type="ChEBI" id="CHEBI:16217"/>
        <dbReference type="ChEBI" id="CHEBI:57540"/>
        <dbReference type="ChEBI" id="CHEBI:57945"/>
        <dbReference type="EC" id="1.1.1.47"/>
    </reaction>
</comment>
<evidence type="ECO:0000256" key="5">
    <source>
        <dbReference type="ARBA" id="ARBA00022857"/>
    </source>
</evidence>
<dbReference type="GO" id="GO:0070403">
    <property type="term" value="F:NAD+ binding"/>
    <property type="evidence" value="ECO:0007669"/>
    <property type="project" value="UniProtKB-UniRule"/>
</dbReference>
<feature type="binding site" evidence="9">
    <location>
        <position position="303"/>
    </location>
    <ligand>
        <name>substrate</name>
    </ligand>
</feature>
<reference evidence="13" key="1">
    <citation type="submission" date="2016-10" db="EMBL/GenBank/DDBJ databases">
        <authorList>
            <person name="Varghese N."/>
            <person name="Submissions S."/>
        </authorList>
    </citation>
    <scope>NUCLEOTIDE SEQUENCE [LARGE SCALE GENOMIC DNA]</scope>
    <source>
        <strain evidence="13">DSM 22427</strain>
    </source>
</reference>
<feature type="binding site" evidence="9">
    <location>
        <begin position="206"/>
        <end position="207"/>
    </location>
    <ligand>
        <name>NADP(+)</name>
        <dbReference type="ChEBI" id="CHEBI:58349"/>
    </ligand>
</feature>
<accession>A0A1I6UJS2</accession>
<dbReference type="Pfam" id="PF16912">
    <property type="entry name" value="Glu_dehyd_C"/>
    <property type="match status" value="1"/>
</dbReference>
<evidence type="ECO:0000256" key="9">
    <source>
        <dbReference type="HAMAP-Rule" id="MF_02127"/>
    </source>
</evidence>
<comment type="caution">
    <text evidence="9">Lacks conserved residue(s) required for the propagation of feature annotation.</text>
</comment>
<dbReference type="RefSeq" id="WP_092907190.1">
    <property type="nucleotide sequence ID" value="NZ_FOZS01000004.1"/>
</dbReference>
<comment type="cofactor">
    <cofactor evidence="1">
        <name>Zn(2+)</name>
        <dbReference type="ChEBI" id="CHEBI:29105"/>
    </cofactor>
</comment>
<evidence type="ECO:0000256" key="2">
    <source>
        <dbReference type="ARBA" id="ARBA00022723"/>
    </source>
</evidence>
<evidence type="ECO:0000256" key="6">
    <source>
        <dbReference type="ARBA" id="ARBA00023002"/>
    </source>
</evidence>
<feature type="binding site" evidence="9">
    <location>
        <position position="114"/>
    </location>
    <ligand>
        <name>substrate</name>
    </ligand>
</feature>
<keyword evidence="6 9" id="KW-0560">Oxidoreductase</keyword>
<evidence type="ECO:0000259" key="11">
    <source>
        <dbReference type="Pfam" id="PF16912"/>
    </source>
</evidence>
<evidence type="ECO:0000256" key="8">
    <source>
        <dbReference type="ARBA" id="ARBA00023277"/>
    </source>
</evidence>
<name>A0A1I6UJS2_9EURY</name>
<sequence length="356" mass="38494">MDAVAYFPDESDVRLIETEKPSPADGEVLVRTLEVGIDGSDRRIVAGDIGGQPPNGENHLVLGHEAVGVVCDPNGSAFEAGDVVTPLVRRSPDHETRFDTNGELDMAPPGTFHERGITGMHGYMAEYFTSDPAHLVRIPDAIASYGFLVEPASLIEKSLEQAFAARSAFDWRPESAFVLGNGNLGLLATVRLETGEEFARTYCLGRRDRPDPTIDVIEGVGSTYVDSRELPVAAFADEHDPVDYVFETTGYPKHAVDAVFALAPNGVATVQGIPDESMTFDVDCGAFHSELVVTNKALLGVVNSRKRHFEAAVEWLETAPKPLLDELVTGRYGLDEIDAAFEDSPDTLKSVLSFDG</sequence>
<dbReference type="HAMAP" id="MF_02127">
    <property type="entry name" value="Glucose_DH"/>
    <property type="match status" value="1"/>
</dbReference>
<keyword evidence="2 9" id="KW-0479">Metal-binding</keyword>
<comment type="catalytic activity">
    <reaction evidence="9">
        <text>D-glucose + NADP(+) = D-glucono-1,5-lactone + NADPH + H(+)</text>
        <dbReference type="Rhea" id="RHEA:14405"/>
        <dbReference type="ChEBI" id="CHEBI:4167"/>
        <dbReference type="ChEBI" id="CHEBI:15378"/>
        <dbReference type="ChEBI" id="CHEBI:16217"/>
        <dbReference type="ChEBI" id="CHEBI:57783"/>
        <dbReference type="ChEBI" id="CHEBI:58349"/>
        <dbReference type="EC" id="1.1.1.47"/>
    </reaction>
</comment>
<keyword evidence="7 9" id="KW-0520">NAD</keyword>
<dbReference type="Gene3D" id="3.90.180.10">
    <property type="entry name" value="Medium-chain alcohol dehydrogenases, catalytic domain"/>
    <property type="match status" value="1"/>
</dbReference>
<dbReference type="InterPro" id="IPR026583">
    <property type="entry name" value="Glc_1-DH_arc"/>
</dbReference>
<feature type="domain" description="Alcohol dehydrogenase-like N-terminal" evidence="10">
    <location>
        <begin position="25"/>
        <end position="140"/>
    </location>
</feature>
<evidence type="ECO:0000313" key="13">
    <source>
        <dbReference type="Proteomes" id="UP000199199"/>
    </source>
</evidence>
<dbReference type="PANTHER" id="PTHR43189">
    <property type="entry name" value="ZINC-TYPE ALCOHOL DEHYDROGENASE-LIKE PROTEIN C1198.01-RELATED"/>
    <property type="match status" value="1"/>
</dbReference>
<dbReference type="EMBL" id="FOZS01000004">
    <property type="protein sequence ID" value="SFT01705.1"/>
    <property type="molecule type" value="Genomic_DNA"/>
</dbReference>
<keyword evidence="4 9" id="KW-0862">Zinc</keyword>
<dbReference type="InterPro" id="IPR011032">
    <property type="entry name" value="GroES-like_sf"/>
</dbReference>
<proteinExistence type="inferred from homology"/>
<dbReference type="GO" id="GO:0070401">
    <property type="term" value="F:NADP+ binding"/>
    <property type="evidence" value="ECO:0007669"/>
    <property type="project" value="UniProtKB-UniRule"/>
</dbReference>
<feature type="binding site" evidence="9">
    <location>
        <position position="150"/>
    </location>
    <ligand>
        <name>substrate</name>
    </ligand>
</feature>
<dbReference type="OrthoDB" id="41394at2157"/>
<feature type="binding site" evidence="9">
    <location>
        <position position="40"/>
    </location>
    <ligand>
        <name>substrate</name>
    </ligand>
</feature>
<evidence type="ECO:0000259" key="10">
    <source>
        <dbReference type="Pfam" id="PF08240"/>
    </source>
</evidence>
<evidence type="ECO:0000256" key="7">
    <source>
        <dbReference type="ARBA" id="ARBA00023027"/>
    </source>
</evidence>
<dbReference type="InterPro" id="IPR036291">
    <property type="entry name" value="NAD(P)-bd_dom_sf"/>
</dbReference>
<dbReference type="GO" id="GO:0008270">
    <property type="term" value="F:zinc ion binding"/>
    <property type="evidence" value="ECO:0007669"/>
    <property type="project" value="UniProtKB-UniRule"/>
</dbReference>
<comment type="function">
    <text evidence="9">Catalyzes the NAD(P)(+)-dependent oxidation of D-glucose to D-gluconate via gluconolactone. Can utilize both NAD(+) and NADP(+) as electron acceptor. Is involved in the degradation of glucose through a modified Entner-Doudoroff pathway.</text>
</comment>
<dbReference type="GO" id="GO:0047934">
    <property type="term" value="F:glucose 1-dehydrogenase (NAD+) activity"/>
    <property type="evidence" value="ECO:0007669"/>
    <property type="project" value="RHEA"/>
</dbReference>
<dbReference type="AlphaFoldDB" id="A0A1I6UJS2"/>
<keyword evidence="8 9" id="KW-0119">Carbohydrate metabolism</keyword>